<feature type="compositionally biased region" description="Polar residues" evidence="7">
    <location>
        <begin position="207"/>
        <end position="216"/>
    </location>
</feature>
<dbReference type="InterPro" id="IPR023042">
    <property type="entry name" value="Peptidase_M17_leu_NH2_pept"/>
</dbReference>
<dbReference type="InterPro" id="IPR000819">
    <property type="entry name" value="Peptidase_M17_C"/>
</dbReference>
<dbReference type="Gene3D" id="3.40.630.10">
    <property type="entry name" value="Zn peptidases"/>
    <property type="match status" value="1"/>
</dbReference>
<dbReference type="CDD" id="cd00433">
    <property type="entry name" value="Peptidase_M17"/>
    <property type="match status" value="1"/>
</dbReference>
<feature type="compositionally biased region" description="Basic and acidic residues" evidence="7">
    <location>
        <begin position="191"/>
        <end position="206"/>
    </location>
</feature>
<dbReference type="Pfam" id="PF00883">
    <property type="entry name" value="Peptidase_M17"/>
    <property type="match status" value="1"/>
</dbReference>
<feature type="compositionally biased region" description="Basic residues" evidence="7">
    <location>
        <begin position="96"/>
        <end position="106"/>
    </location>
</feature>
<dbReference type="SUPFAM" id="SSF52949">
    <property type="entry name" value="Macro domain-like"/>
    <property type="match status" value="1"/>
</dbReference>
<keyword evidence="6 9" id="KW-0378">Hydrolase</keyword>
<dbReference type="SUPFAM" id="SSF53187">
    <property type="entry name" value="Zn-dependent exopeptidases"/>
    <property type="match status" value="1"/>
</dbReference>
<keyword evidence="5" id="KW-0645">Protease</keyword>
<dbReference type="PANTHER" id="PTHR11963:SF23">
    <property type="entry name" value="CYTOSOL AMINOPEPTIDASE"/>
    <property type="match status" value="1"/>
</dbReference>
<feature type="region of interest" description="Disordered" evidence="7">
    <location>
        <begin position="189"/>
        <end position="239"/>
    </location>
</feature>
<dbReference type="InterPro" id="IPR011356">
    <property type="entry name" value="Leucine_aapep/pepB"/>
</dbReference>
<dbReference type="EC" id="3.4.11.1" evidence="3"/>
<organism evidence="9">
    <name type="scientific">bioreactor metagenome</name>
    <dbReference type="NCBI Taxonomy" id="1076179"/>
    <lineage>
        <taxon>unclassified sequences</taxon>
        <taxon>metagenomes</taxon>
        <taxon>ecological metagenomes</taxon>
    </lineage>
</organism>
<dbReference type="HAMAP" id="MF_00181">
    <property type="entry name" value="Cytosol_peptidase_M17"/>
    <property type="match status" value="1"/>
</dbReference>
<evidence type="ECO:0000256" key="5">
    <source>
        <dbReference type="ARBA" id="ARBA00022670"/>
    </source>
</evidence>
<dbReference type="PROSITE" id="PS00631">
    <property type="entry name" value="CYTOSOL_AP"/>
    <property type="match status" value="1"/>
</dbReference>
<evidence type="ECO:0000313" key="9">
    <source>
        <dbReference type="EMBL" id="MPL73055.1"/>
    </source>
</evidence>
<comment type="similarity">
    <text evidence="2">Belongs to the peptidase M17 family.</text>
</comment>
<dbReference type="GO" id="GO:0070006">
    <property type="term" value="F:metalloaminopeptidase activity"/>
    <property type="evidence" value="ECO:0007669"/>
    <property type="project" value="InterPro"/>
</dbReference>
<evidence type="ECO:0000256" key="1">
    <source>
        <dbReference type="ARBA" id="ARBA00000135"/>
    </source>
</evidence>
<evidence type="ECO:0000256" key="4">
    <source>
        <dbReference type="ARBA" id="ARBA00022438"/>
    </source>
</evidence>
<dbReference type="EMBL" id="VSSQ01000070">
    <property type="protein sequence ID" value="MPL73055.1"/>
    <property type="molecule type" value="Genomic_DNA"/>
</dbReference>
<dbReference type="Gene3D" id="3.40.220.10">
    <property type="entry name" value="Leucine Aminopeptidase, subunit E, domain 1"/>
    <property type="match status" value="1"/>
</dbReference>
<gene>
    <name evidence="9" type="primary">pepA_5</name>
    <name evidence="9" type="ORF">SDC9_18848</name>
</gene>
<dbReference type="PRINTS" id="PR00481">
    <property type="entry name" value="LAMNOPPTDASE"/>
</dbReference>
<reference evidence="9" key="1">
    <citation type="submission" date="2019-08" db="EMBL/GenBank/DDBJ databases">
        <authorList>
            <person name="Kucharzyk K."/>
            <person name="Murdoch R.W."/>
            <person name="Higgins S."/>
            <person name="Loffler F."/>
        </authorList>
    </citation>
    <scope>NUCLEOTIDE SEQUENCE</scope>
</reference>
<dbReference type="NCBIfam" id="NF002077">
    <property type="entry name" value="PRK00913.2-4"/>
    <property type="match status" value="1"/>
</dbReference>
<feature type="region of interest" description="Disordered" evidence="7">
    <location>
        <begin position="94"/>
        <end position="172"/>
    </location>
</feature>
<evidence type="ECO:0000256" key="3">
    <source>
        <dbReference type="ARBA" id="ARBA00012565"/>
    </source>
</evidence>
<evidence type="ECO:0000256" key="7">
    <source>
        <dbReference type="SAM" id="MobiDB-lite"/>
    </source>
</evidence>
<name>A0A644U1D4_9ZZZZ</name>
<comment type="catalytic activity">
    <reaction evidence="1">
        <text>Release of an N-terminal amino acid, Xaa-|-Yaa-, in which Xaa is preferably Leu, but may be other amino acids including Pro although not Arg or Lys, and Yaa may be Pro. Amino acid amides and methyl esters are also readily hydrolyzed, but rates on arylamides are exceedingly low.</text>
        <dbReference type="EC" id="3.4.11.1"/>
    </reaction>
</comment>
<dbReference type="InterPro" id="IPR043472">
    <property type="entry name" value="Macro_dom-like"/>
</dbReference>
<comment type="caution">
    <text evidence="9">The sequence shown here is derived from an EMBL/GenBank/DDBJ whole genome shotgun (WGS) entry which is preliminary data.</text>
</comment>
<dbReference type="GO" id="GO:0006508">
    <property type="term" value="P:proteolysis"/>
    <property type="evidence" value="ECO:0007669"/>
    <property type="project" value="UniProtKB-KW"/>
</dbReference>
<dbReference type="GO" id="GO:0005737">
    <property type="term" value="C:cytoplasm"/>
    <property type="evidence" value="ECO:0007669"/>
    <property type="project" value="InterPro"/>
</dbReference>
<feature type="compositionally biased region" description="Basic and acidic residues" evidence="7">
    <location>
        <begin position="107"/>
        <end position="119"/>
    </location>
</feature>
<feature type="domain" description="Cytosol aminopeptidase" evidence="8">
    <location>
        <begin position="603"/>
        <end position="610"/>
    </location>
</feature>
<evidence type="ECO:0000256" key="6">
    <source>
        <dbReference type="ARBA" id="ARBA00022801"/>
    </source>
</evidence>
<evidence type="ECO:0000259" key="8">
    <source>
        <dbReference type="PROSITE" id="PS00631"/>
    </source>
</evidence>
<keyword evidence="4 9" id="KW-0031">Aminopeptidase</keyword>
<dbReference type="AlphaFoldDB" id="A0A644U1D4"/>
<protein>
    <recommendedName>
        <fullName evidence="3">leucyl aminopeptidase</fullName>
        <ecNumber evidence="3">3.4.11.1</ecNumber>
    </recommendedName>
</protein>
<dbReference type="GO" id="GO:0030145">
    <property type="term" value="F:manganese ion binding"/>
    <property type="evidence" value="ECO:0007669"/>
    <property type="project" value="InterPro"/>
</dbReference>
<accession>A0A644U1D4</accession>
<dbReference type="NCBIfam" id="NF002075">
    <property type="entry name" value="PRK00913.2-2"/>
    <property type="match status" value="1"/>
</dbReference>
<dbReference type="PANTHER" id="PTHR11963">
    <property type="entry name" value="LEUCINE AMINOPEPTIDASE-RELATED"/>
    <property type="match status" value="1"/>
</dbReference>
<evidence type="ECO:0000256" key="2">
    <source>
        <dbReference type="ARBA" id="ARBA00009528"/>
    </source>
</evidence>
<sequence length="758" mass="80974">MVAQPQGLRHAVEHDQLRTAVRAHDQGLFRGIGGALRRRAGVDQIGVEQLAEVGDLPDVDRHPVDRVLEAALGQEAGGDILVDLRLARGKLAARDRHQHMHQHHHQGRNDQPEHCDRAGEPPGRGAGGLHHHEFAVGAEPVDRVDRRCEGRDRQHQADDVRQGEGGELEHHPGGLAIRDQLVEQQHGPVHPIDRDQDQCEESEQRHQLGQQISVQSRHAHPRQFRPVYPVGGPRESPASRGFSFSAEAARLTPDHPFERTAMTHPVAIRFSEADLDDLAARPGRIALVVAPGAGRSPAARRIERLTRGALGRALASEAWDKLAAGESMELAWPSGLACEALQLVKLARRAPVATARKAGAAIGRALSGADLLVLAENHPRAAEIAFGLALRAYRFDYRSEERAPFGAVEMMVAKPEAVAAEAAPHAALAEGIFFTRDLVNEPANILTTDDFAARLAAMQELGLDVQILEEEELAALGMRALLAVGQGSDSPSKVVVMRWTGLQPTEDENGEAIEVPPLALVGKGVCFDSGGISLKPGAGMEEMTMDMGGAAVVAGVMRTLALRNAPVNVVGLVGLVENMPDGRAQRPGDIVKSMKGDTIEVVNTDAEGRMVLADVLWHAQQAFRPSAVVDLATLTGAIIVALGHENAGVFSNDDALAGDLLKAAAAEGEGAWRMPLAPAYDALITSRLADIKNTGGRHGGAITAAAFLKKFIAEGTPWCHIDIAGVALPPKETVLAPKGPTGWGVMALDRLIRDRFEA</sequence>
<proteinExistence type="inferred from homology"/>
<feature type="compositionally biased region" description="Basic and acidic residues" evidence="7">
    <location>
        <begin position="130"/>
        <end position="172"/>
    </location>
</feature>